<dbReference type="RefSeq" id="WP_344906931.1">
    <property type="nucleotide sequence ID" value="NZ_BAAAWD010000029.1"/>
</dbReference>
<dbReference type="InterPro" id="IPR003593">
    <property type="entry name" value="AAA+_ATPase"/>
</dbReference>
<evidence type="ECO:0000256" key="4">
    <source>
        <dbReference type="SAM" id="MobiDB-lite"/>
    </source>
</evidence>
<dbReference type="Gene3D" id="3.40.50.300">
    <property type="entry name" value="P-loop containing nucleotide triphosphate hydrolases"/>
    <property type="match status" value="1"/>
</dbReference>
<evidence type="ECO:0000256" key="2">
    <source>
        <dbReference type="ARBA" id="ARBA00022741"/>
    </source>
</evidence>
<dbReference type="InterPro" id="IPR051782">
    <property type="entry name" value="ABC_Transporter_VariousFunc"/>
</dbReference>
<evidence type="ECO:0000313" key="7">
    <source>
        <dbReference type="Proteomes" id="UP001499930"/>
    </source>
</evidence>
<accession>A0ABP6LH29</accession>
<dbReference type="GO" id="GO:0005524">
    <property type="term" value="F:ATP binding"/>
    <property type="evidence" value="ECO:0007669"/>
    <property type="project" value="UniProtKB-KW"/>
</dbReference>
<reference evidence="7" key="1">
    <citation type="journal article" date="2019" name="Int. J. Syst. Evol. Microbiol.">
        <title>The Global Catalogue of Microorganisms (GCM) 10K type strain sequencing project: providing services to taxonomists for standard genome sequencing and annotation.</title>
        <authorList>
            <consortium name="The Broad Institute Genomics Platform"/>
            <consortium name="The Broad Institute Genome Sequencing Center for Infectious Disease"/>
            <person name="Wu L."/>
            <person name="Ma J."/>
        </authorList>
    </citation>
    <scope>NUCLEOTIDE SEQUENCE [LARGE SCALE GENOMIC DNA]</scope>
    <source>
        <strain evidence="7">JCM 3106</strain>
    </source>
</reference>
<keyword evidence="3 6" id="KW-0067">ATP-binding</keyword>
<organism evidence="6 7">
    <name type="scientific">Streptosporangium longisporum</name>
    <dbReference type="NCBI Taxonomy" id="46187"/>
    <lineage>
        <taxon>Bacteria</taxon>
        <taxon>Bacillati</taxon>
        <taxon>Actinomycetota</taxon>
        <taxon>Actinomycetes</taxon>
        <taxon>Streptosporangiales</taxon>
        <taxon>Streptosporangiaceae</taxon>
        <taxon>Streptosporangium</taxon>
    </lineage>
</organism>
<evidence type="ECO:0000256" key="3">
    <source>
        <dbReference type="ARBA" id="ARBA00022840"/>
    </source>
</evidence>
<feature type="region of interest" description="Disordered" evidence="4">
    <location>
        <begin position="200"/>
        <end position="237"/>
    </location>
</feature>
<sequence length="266" mass="28042">MRLSTVSFRYSRRGPWILKDVELTLPSGSVVEVTGRNGAGKSTLLRLLAGFVPPSRGTIPDRPAVVGYAPDVFPVGQPFTAADYLAHMCRIRGVPPASAADLAVRLNATHLLGQPLGDLSKGSAQKIGIIQSLLAPPDLLILDEPFAGLDEQTRAELPVIIGEIAARGGAVVVSDHQNQLRDFPGAEHWLVADGRVTVGALPAPAPSDARTSPSPPIPSAEPSPSSRDVPQGPSPRVVIEVIVDADEADEVEQKLRAGGYLTRRSS</sequence>
<evidence type="ECO:0000256" key="1">
    <source>
        <dbReference type="ARBA" id="ARBA00022448"/>
    </source>
</evidence>
<protein>
    <submittedName>
        <fullName evidence="6">ATP-binding cassette domain-containing protein</fullName>
    </submittedName>
</protein>
<dbReference type="PANTHER" id="PTHR42939:SF1">
    <property type="entry name" value="ABC TRANSPORTER ATP-BINDING PROTEIN ALBC-RELATED"/>
    <property type="match status" value="1"/>
</dbReference>
<dbReference type="Pfam" id="PF00005">
    <property type="entry name" value="ABC_tran"/>
    <property type="match status" value="1"/>
</dbReference>
<comment type="caution">
    <text evidence="6">The sequence shown here is derived from an EMBL/GenBank/DDBJ whole genome shotgun (WGS) entry which is preliminary data.</text>
</comment>
<keyword evidence="7" id="KW-1185">Reference proteome</keyword>
<name>A0ABP6LH29_9ACTN</name>
<dbReference type="SMART" id="SM00382">
    <property type="entry name" value="AAA"/>
    <property type="match status" value="1"/>
</dbReference>
<evidence type="ECO:0000259" key="5">
    <source>
        <dbReference type="PROSITE" id="PS50893"/>
    </source>
</evidence>
<evidence type="ECO:0000313" key="6">
    <source>
        <dbReference type="EMBL" id="GAA3039332.1"/>
    </source>
</evidence>
<dbReference type="SUPFAM" id="SSF52540">
    <property type="entry name" value="P-loop containing nucleoside triphosphate hydrolases"/>
    <property type="match status" value="1"/>
</dbReference>
<feature type="domain" description="ABC transporter" evidence="5">
    <location>
        <begin position="1"/>
        <end position="218"/>
    </location>
</feature>
<dbReference type="PROSITE" id="PS50893">
    <property type="entry name" value="ABC_TRANSPORTER_2"/>
    <property type="match status" value="1"/>
</dbReference>
<dbReference type="EMBL" id="BAAAWD010000029">
    <property type="protein sequence ID" value="GAA3039332.1"/>
    <property type="molecule type" value="Genomic_DNA"/>
</dbReference>
<dbReference type="InterPro" id="IPR027417">
    <property type="entry name" value="P-loop_NTPase"/>
</dbReference>
<gene>
    <name evidence="6" type="ORF">GCM10017559_79510</name>
</gene>
<keyword evidence="1" id="KW-0813">Transport</keyword>
<dbReference type="InterPro" id="IPR003439">
    <property type="entry name" value="ABC_transporter-like_ATP-bd"/>
</dbReference>
<keyword evidence="2" id="KW-0547">Nucleotide-binding</keyword>
<proteinExistence type="predicted"/>
<dbReference type="PANTHER" id="PTHR42939">
    <property type="entry name" value="ABC TRANSPORTER ATP-BINDING PROTEIN ALBC-RELATED"/>
    <property type="match status" value="1"/>
</dbReference>
<dbReference type="Proteomes" id="UP001499930">
    <property type="component" value="Unassembled WGS sequence"/>
</dbReference>